<gene>
    <name evidence="2" type="ORF">CONLIGDRAFT_677930</name>
</gene>
<reference evidence="2 3" key="1">
    <citation type="submission" date="2016-10" db="EMBL/GenBank/DDBJ databases">
        <title>Draft genome sequence of Coniochaeta ligniaria NRRL30616, a lignocellulolytic fungus for bioabatement of inhibitors in plant biomass hydrolysates.</title>
        <authorList>
            <consortium name="DOE Joint Genome Institute"/>
            <person name="Jimenez D.J."/>
            <person name="Hector R.E."/>
            <person name="Riley R."/>
            <person name="Sun H."/>
            <person name="Grigoriev I.V."/>
            <person name="Van Elsas J.D."/>
            <person name="Nichols N.N."/>
        </authorList>
    </citation>
    <scope>NUCLEOTIDE SEQUENCE [LARGE SCALE GENOMIC DNA]</scope>
    <source>
        <strain evidence="2 3">NRRL 30616</strain>
    </source>
</reference>
<protein>
    <submittedName>
        <fullName evidence="2">Uncharacterized protein</fullName>
    </submittedName>
</protein>
<feature type="compositionally biased region" description="Basic and acidic residues" evidence="1">
    <location>
        <begin position="133"/>
        <end position="150"/>
    </location>
</feature>
<dbReference type="Proteomes" id="UP000182658">
    <property type="component" value="Unassembled WGS sequence"/>
</dbReference>
<proteinExistence type="predicted"/>
<dbReference type="InParanoid" id="A0A1J7K254"/>
<evidence type="ECO:0000313" key="2">
    <source>
        <dbReference type="EMBL" id="OIW34226.1"/>
    </source>
</evidence>
<keyword evidence="3" id="KW-1185">Reference proteome</keyword>
<feature type="region of interest" description="Disordered" evidence="1">
    <location>
        <begin position="133"/>
        <end position="165"/>
    </location>
</feature>
<organism evidence="2 3">
    <name type="scientific">Coniochaeta ligniaria NRRL 30616</name>
    <dbReference type="NCBI Taxonomy" id="1408157"/>
    <lineage>
        <taxon>Eukaryota</taxon>
        <taxon>Fungi</taxon>
        <taxon>Dikarya</taxon>
        <taxon>Ascomycota</taxon>
        <taxon>Pezizomycotina</taxon>
        <taxon>Sordariomycetes</taxon>
        <taxon>Sordariomycetidae</taxon>
        <taxon>Coniochaetales</taxon>
        <taxon>Coniochaetaceae</taxon>
        <taxon>Coniochaeta</taxon>
    </lineage>
</organism>
<evidence type="ECO:0000256" key="1">
    <source>
        <dbReference type="SAM" id="MobiDB-lite"/>
    </source>
</evidence>
<dbReference type="EMBL" id="KV875094">
    <property type="protein sequence ID" value="OIW34226.1"/>
    <property type="molecule type" value="Genomic_DNA"/>
</dbReference>
<accession>A0A1J7K254</accession>
<evidence type="ECO:0000313" key="3">
    <source>
        <dbReference type="Proteomes" id="UP000182658"/>
    </source>
</evidence>
<sequence length="276" mass="31507">MQKAVAKAFNATFGQEITPKGVRNLKAKHLPLRTNHKWTPEQVAFVLNAAGTTNEVAAAYKTGFNADINKRKAAHSTCTPLSKKMKDNYDPGARYRFRSGRRRACSRLEQDVGSRGAYHRAANNSMQAADYKAADNNKAADNDKAAEAPKPKHRRRYAASPSYRMSHRGIRESEWPENMATSLPTKVRKKIKNGTDYFQPTIYLNPDWVYVHLLSSYPCPRHRNHREGRTLLFADLQTMTFMHVDTDTSRLKLPSSPTDFELRNERHDLQRVHARP</sequence>
<name>A0A1J7K254_9PEZI</name>
<dbReference type="AlphaFoldDB" id="A0A1J7K254"/>